<dbReference type="SUPFAM" id="SSF57716">
    <property type="entry name" value="Glucocorticoid receptor-like (DNA-binding domain)"/>
    <property type="match status" value="1"/>
</dbReference>
<feature type="domain" description="C2H2-type" evidence="10">
    <location>
        <begin position="502"/>
        <end position="530"/>
    </location>
</feature>
<feature type="region of interest" description="Disordered" evidence="9">
    <location>
        <begin position="446"/>
        <end position="470"/>
    </location>
</feature>
<dbReference type="PANTHER" id="PTHR24406">
    <property type="entry name" value="TRANSCRIPTIONAL REPRESSOR CTCFL-RELATED"/>
    <property type="match status" value="1"/>
</dbReference>
<dbReference type="GO" id="GO:0008270">
    <property type="term" value="F:zinc ion binding"/>
    <property type="evidence" value="ECO:0007669"/>
    <property type="project" value="UniProtKB-UniRule"/>
</dbReference>
<feature type="binding site" evidence="8">
    <location>
        <position position="18"/>
    </location>
    <ligand>
        <name>Zn(2+)</name>
        <dbReference type="ChEBI" id="CHEBI:29105"/>
    </ligand>
</feature>
<feature type="binding site" evidence="8">
    <location>
        <position position="78"/>
    </location>
    <ligand>
        <name>Zn(2+)</name>
        <dbReference type="ChEBI" id="CHEBI:29105"/>
    </ligand>
</feature>
<organism evidence="12 13">
    <name type="scientific">Drosophila suzukii</name>
    <name type="common">Spotted-wing drosophila fruit fly</name>
    <dbReference type="NCBI Taxonomy" id="28584"/>
    <lineage>
        <taxon>Eukaryota</taxon>
        <taxon>Metazoa</taxon>
        <taxon>Ecdysozoa</taxon>
        <taxon>Arthropoda</taxon>
        <taxon>Hexapoda</taxon>
        <taxon>Insecta</taxon>
        <taxon>Pterygota</taxon>
        <taxon>Neoptera</taxon>
        <taxon>Endopterygota</taxon>
        <taxon>Diptera</taxon>
        <taxon>Brachycera</taxon>
        <taxon>Muscomorpha</taxon>
        <taxon>Ephydroidea</taxon>
        <taxon>Drosophilidae</taxon>
        <taxon>Drosophila</taxon>
        <taxon>Sophophora</taxon>
    </lineage>
</organism>
<dbReference type="Pfam" id="PF07776">
    <property type="entry name" value="zf-AD"/>
    <property type="match status" value="1"/>
</dbReference>
<dbReference type="SMART" id="SM00868">
    <property type="entry name" value="zf-AD"/>
    <property type="match status" value="2"/>
</dbReference>
<accession>A0AB40A772</accession>
<keyword evidence="6" id="KW-0539">Nucleus</keyword>
<evidence type="ECO:0000256" key="2">
    <source>
        <dbReference type="ARBA" id="ARBA00022723"/>
    </source>
</evidence>
<reference evidence="13" key="1">
    <citation type="submission" date="2025-08" db="UniProtKB">
        <authorList>
            <consortium name="RefSeq"/>
        </authorList>
    </citation>
    <scope>IDENTIFICATION</scope>
</reference>
<evidence type="ECO:0000256" key="4">
    <source>
        <dbReference type="ARBA" id="ARBA00022771"/>
    </source>
</evidence>
<keyword evidence="2 8" id="KW-0479">Metal-binding</keyword>
<comment type="subcellular location">
    <subcellularLocation>
        <location evidence="1">Nucleus</location>
    </subcellularLocation>
</comment>
<dbReference type="InterPro" id="IPR036236">
    <property type="entry name" value="Znf_C2H2_sf"/>
</dbReference>
<evidence type="ECO:0000259" key="11">
    <source>
        <dbReference type="PROSITE" id="PS51915"/>
    </source>
</evidence>
<dbReference type="PROSITE" id="PS00028">
    <property type="entry name" value="ZINC_FINGER_C2H2_1"/>
    <property type="match status" value="3"/>
</dbReference>
<dbReference type="SUPFAM" id="SSF57667">
    <property type="entry name" value="beta-beta-alpha zinc fingers"/>
    <property type="match status" value="1"/>
</dbReference>
<keyword evidence="3" id="KW-0677">Repeat</keyword>
<evidence type="ECO:0000256" key="9">
    <source>
        <dbReference type="SAM" id="MobiDB-lite"/>
    </source>
</evidence>
<dbReference type="GeneID" id="108018447"/>
<dbReference type="Gene3D" id="3.30.160.60">
    <property type="entry name" value="Classic Zinc Finger"/>
    <property type="match status" value="2"/>
</dbReference>
<feature type="domain" description="ZAD" evidence="11">
    <location>
        <begin position="16"/>
        <end position="102"/>
    </location>
</feature>
<keyword evidence="12" id="KW-1185">Reference proteome</keyword>
<name>A0AB40A772_DROSZ</name>
<dbReference type="PROSITE" id="PS50157">
    <property type="entry name" value="ZINC_FINGER_C2H2_2"/>
    <property type="match status" value="3"/>
</dbReference>
<dbReference type="RefSeq" id="XP_036672954.3">
    <property type="nucleotide sequence ID" value="XM_036817059.3"/>
</dbReference>
<evidence type="ECO:0000256" key="6">
    <source>
        <dbReference type="ARBA" id="ARBA00023242"/>
    </source>
</evidence>
<dbReference type="GO" id="GO:0005634">
    <property type="term" value="C:nucleus"/>
    <property type="evidence" value="ECO:0007669"/>
    <property type="project" value="UniProtKB-SubCell"/>
</dbReference>
<evidence type="ECO:0000256" key="8">
    <source>
        <dbReference type="PROSITE-ProRule" id="PRU01263"/>
    </source>
</evidence>
<dbReference type="InterPro" id="IPR012934">
    <property type="entry name" value="Znf_AD"/>
</dbReference>
<keyword evidence="4 7" id="KW-0863">Zinc-finger</keyword>
<feature type="compositionally biased region" description="Polar residues" evidence="9">
    <location>
        <begin position="546"/>
        <end position="591"/>
    </location>
</feature>
<evidence type="ECO:0000256" key="3">
    <source>
        <dbReference type="ARBA" id="ARBA00022737"/>
    </source>
</evidence>
<dbReference type="Proteomes" id="UP001652628">
    <property type="component" value="Chromosome 3"/>
</dbReference>
<feature type="binding site" evidence="8">
    <location>
        <position position="21"/>
    </location>
    <ligand>
        <name>Zn(2+)</name>
        <dbReference type="ChEBI" id="CHEBI:29105"/>
    </ligand>
</feature>
<keyword evidence="5 8" id="KW-0862">Zinc</keyword>
<feature type="domain" description="C2H2-type" evidence="10">
    <location>
        <begin position="306"/>
        <end position="334"/>
    </location>
</feature>
<evidence type="ECO:0000259" key="10">
    <source>
        <dbReference type="PROSITE" id="PS50157"/>
    </source>
</evidence>
<feature type="binding site" evidence="8">
    <location>
        <position position="75"/>
    </location>
    <ligand>
        <name>Zn(2+)</name>
        <dbReference type="ChEBI" id="CHEBI:29105"/>
    </ligand>
</feature>
<protein>
    <submittedName>
        <fullName evidence="13">Zinc finger protein Aiolos</fullName>
    </submittedName>
</protein>
<dbReference type="SMART" id="SM00355">
    <property type="entry name" value="ZnF_C2H2"/>
    <property type="match status" value="6"/>
</dbReference>
<gene>
    <name evidence="13" type="primary">E(var)3-9</name>
</gene>
<sequence length="625" mass="69738">MEFCAELTGLDEDSIEPCRTCGIYFTMGLDMDQAIVKPIFGLGEAAVTSMAEILEQLSAWNIQVVREDGRPQYMCIPCITEFERLLKFKRSCLETQEQYGELEYQREHNGIVIKREIDPEEQKFCGFIYLDTDEEEISDEDGSRRVCAAFDIPHVPIKEEHMARVPVPSGTDFQPPEANDLAPPVESGFDMMDHDALTASMFAASSEDASGTVDDGDNEDDEDIVKFTYDDESDFTAPLPAPIYSPIVSCKLCLHDSPDEEAHLEHMRSTHLLKDWECHICGKRFTNAQESRIKFHIKYHKLQRHIKCPVCGFICNSKESLKEHRQAIHARTKCTYCGKTVKNALLQSHLKKHLREGEAELAEKLKLLEQLPVNVSSTDAFSPSLSASSLEVSSDTVVPNSLEMNVAGVSSLLSNVSQISEPFVSHESTMPEDLNVTEDSEVVEDSNAFEESKVLKNTTNSRPTSSAIDPPVDILYPMDPPAPVAVPVPPASPPSVPMITVIQCAFCSDTFEEAQQLQAHVLAAHTKTRKRPRSPENTFPMRKTRQGNLSKKTEQQSTNNEESFAQEDQNHSTAQQESRTEVSLNGSSTAEQGPGKSYISCHVCGKSFDLKIKLNRHLKQHNTLP</sequence>
<dbReference type="InterPro" id="IPR013087">
    <property type="entry name" value="Znf_C2H2_type"/>
</dbReference>
<feature type="region of interest" description="Disordered" evidence="9">
    <location>
        <begin position="523"/>
        <end position="596"/>
    </location>
</feature>
<evidence type="ECO:0000256" key="5">
    <source>
        <dbReference type="ARBA" id="ARBA00022833"/>
    </source>
</evidence>
<dbReference type="Pfam" id="PF00096">
    <property type="entry name" value="zf-C2H2"/>
    <property type="match status" value="1"/>
</dbReference>
<feature type="domain" description="C2H2-type" evidence="10">
    <location>
        <begin position="599"/>
        <end position="625"/>
    </location>
</feature>
<proteinExistence type="predicted"/>
<evidence type="ECO:0000256" key="1">
    <source>
        <dbReference type="ARBA" id="ARBA00004123"/>
    </source>
</evidence>
<evidence type="ECO:0000313" key="13">
    <source>
        <dbReference type="RefSeq" id="XP_036672954.3"/>
    </source>
</evidence>
<dbReference type="AlphaFoldDB" id="A0AB40A772"/>
<evidence type="ECO:0000313" key="12">
    <source>
        <dbReference type="Proteomes" id="UP001652628"/>
    </source>
</evidence>
<dbReference type="PROSITE" id="PS51915">
    <property type="entry name" value="ZAD"/>
    <property type="match status" value="1"/>
</dbReference>
<evidence type="ECO:0000256" key="7">
    <source>
        <dbReference type="PROSITE-ProRule" id="PRU00042"/>
    </source>
</evidence>
<dbReference type="InterPro" id="IPR050888">
    <property type="entry name" value="ZnF_C2H2-type_TF"/>
</dbReference>
<feature type="compositionally biased region" description="Polar residues" evidence="9">
    <location>
        <begin position="455"/>
        <end position="467"/>
    </location>
</feature>